<name>H2D0E0_9CAUD</name>
<gene>
    <name evidence="1" type="ORF">SPN1S_0004</name>
</gene>
<dbReference type="RefSeq" id="YP_005097979.1">
    <property type="nucleotide sequence ID" value="NC_016761.1"/>
</dbReference>
<dbReference type="Proteomes" id="UP000008488">
    <property type="component" value="Segment"/>
</dbReference>
<keyword evidence="2" id="KW-1185">Reference proteome</keyword>
<evidence type="ECO:0000313" key="2">
    <source>
        <dbReference type="Proteomes" id="UP000008488"/>
    </source>
</evidence>
<organism evidence="1 2">
    <name type="scientific">Salmonella phage SPN1S</name>
    <dbReference type="NCBI Taxonomy" id="1125653"/>
    <lineage>
        <taxon>Viruses</taxon>
        <taxon>Duplodnaviria</taxon>
        <taxon>Heunggongvirae</taxon>
        <taxon>Uroviricota</taxon>
        <taxon>Caudoviricetes</taxon>
        <taxon>Uetakevirus</taxon>
        <taxon>Uetakevirus SPN1S</taxon>
    </lineage>
</organism>
<protein>
    <submittedName>
        <fullName evidence="1">Uncharacterized protein</fullName>
    </submittedName>
</protein>
<evidence type="ECO:0000313" key="1">
    <source>
        <dbReference type="EMBL" id="AEX26880.1"/>
    </source>
</evidence>
<dbReference type="KEGG" id="vg:11604992"/>
<dbReference type="EMBL" id="JN391180">
    <property type="protein sequence ID" value="AEX26880.1"/>
    <property type="molecule type" value="Genomic_DNA"/>
</dbReference>
<proteinExistence type="predicted"/>
<dbReference type="GeneID" id="11604992"/>
<reference evidence="1 2" key="1">
    <citation type="journal article" date="2012" name="J. Virol.">
        <title>Complete Genome Sequence of Salmonella enterica Serovar Typhimurium Bacteriophage SPN1S.</title>
        <authorList>
            <person name="Shin H."/>
            <person name="Lee J.H."/>
            <person name="Lim J.A."/>
            <person name="Kim H."/>
            <person name="Ryu S."/>
        </authorList>
    </citation>
    <scope>NUCLEOTIDE SEQUENCE [LARGE SCALE GENOMIC DNA]</scope>
</reference>
<sequence length="56" mass="6329">MKNNGSPFNLSRFIVVISAHDFHLKKMPTEVGELETRVPSMAYGFTAQRHRNGVLV</sequence>
<accession>H2D0E0</accession>